<evidence type="ECO:0000256" key="1">
    <source>
        <dbReference type="SAM" id="MobiDB-lite"/>
    </source>
</evidence>
<keyword evidence="2" id="KW-1133">Transmembrane helix</keyword>
<proteinExistence type="predicted"/>
<accession>M2RF18</accession>
<reference evidence="3 4" key="1">
    <citation type="journal article" date="2012" name="Proc. Natl. Acad. Sci. U.S.A.">
        <title>Comparative genomics of Ceriporiopsis subvermispora and Phanerochaete chrysosporium provide insight into selective ligninolysis.</title>
        <authorList>
            <person name="Fernandez-Fueyo E."/>
            <person name="Ruiz-Duenas F.J."/>
            <person name="Ferreira P."/>
            <person name="Floudas D."/>
            <person name="Hibbett D.S."/>
            <person name="Canessa P."/>
            <person name="Larrondo L.F."/>
            <person name="James T.Y."/>
            <person name="Seelenfreund D."/>
            <person name="Lobos S."/>
            <person name="Polanco R."/>
            <person name="Tello M."/>
            <person name="Honda Y."/>
            <person name="Watanabe T."/>
            <person name="Watanabe T."/>
            <person name="Ryu J.S."/>
            <person name="Kubicek C.P."/>
            <person name="Schmoll M."/>
            <person name="Gaskell J."/>
            <person name="Hammel K.E."/>
            <person name="St John F.J."/>
            <person name="Vanden Wymelenberg A."/>
            <person name="Sabat G."/>
            <person name="Splinter BonDurant S."/>
            <person name="Syed K."/>
            <person name="Yadav J.S."/>
            <person name="Doddapaneni H."/>
            <person name="Subramanian V."/>
            <person name="Lavin J.L."/>
            <person name="Oguiza J.A."/>
            <person name="Perez G."/>
            <person name="Pisabarro A.G."/>
            <person name="Ramirez L."/>
            <person name="Santoyo F."/>
            <person name="Master E."/>
            <person name="Coutinho P.M."/>
            <person name="Henrissat B."/>
            <person name="Lombard V."/>
            <person name="Magnuson J.K."/>
            <person name="Kuees U."/>
            <person name="Hori C."/>
            <person name="Igarashi K."/>
            <person name="Samejima M."/>
            <person name="Held B.W."/>
            <person name="Barry K.W."/>
            <person name="LaButti K.M."/>
            <person name="Lapidus A."/>
            <person name="Lindquist E.A."/>
            <person name="Lucas S.M."/>
            <person name="Riley R."/>
            <person name="Salamov A.A."/>
            <person name="Hoffmeister D."/>
            <person name="Schwenk D."/>
            <person name="Hadar Y."/>
            <person name="Yarden O."/>
            <person name="de Vries R.P."/>
            <person name="Wiebenga A."/>
            <person name="Stenlid J."/>
            <person name="Eastwood D."/>
            <person name="Grigoriev I.V."/>
            <person name="Berka R.M."/>
            <person name="Blanchette R.A."/>
            <person name="Kersten P."/>
            <person name="Martinez A.T."/>
            <person name="Vicuna R."/>
            <person name="Cullen D."/>
        </authorList>
    </citation>
    <scope>NUCLEOTIDE SEQUENCE [LARGE SCALE GENOMIC DNA]</scope>
    <source>
        <strain evidence="3 4">B</strain>
    </source>
</reference>
<evidence type="ECO:0000313" key="4">
    <source>
        <dbReference type="Proteomes" id="UP000016930"/>
    </source>
</evidence>
<dbReference type="AlphaFoldDB" id="M2RF18"/>
<keyword evidence="4" id="KW-1185">Reference proteome</keyword>
<protein>
    <submittedName>
        <fullName evidence="3">Uncharacterized protein</fullName>
    </submittedName>
</protein>
<organism evidence="3 4">
    <name type="scientific">Ceriporiopsis subvermispora (strain B)</name>
    <name type="common">White-rot fungus</name>
    <name type="synonym">Gelatoporia subvermispora</name>
    <dbReference type="NCBI Taxonomy" id="914234"/>
    <lineage>
        <taxon>Eukaryota</taxon>
        <taxon>Fungi</taxon>
        <taxon>Dikarya</taxon>
        <taxon>Basidiomycota</taxon>
        <taxon>Agaricomycotina</taxon>
        <taxon>Agaricomycetes</taxon>
        <taxon>Polyporales</taxon>
        <taxon>Gelatoporiaceae</taxon>
        <taxon>Gelatoporia</taxon>
    </lineage>
</organism>
<name>M2RF18_CERS8</name>
<dbReference type="OrthoDB" id="2756573at2759"/>
<feature type="region of interest" description="Disordered" evidence="1">
    <location>
        <begin position="207"/>
        <end position="233"/>
    </location>
</feature>
<evidence type="ECO:0000256" key="2">
    <source>
        <dbReference type="SAM" id="Phobius"/>
    </source>
</evidence>
<dbReference type="HOGENOM" id="CLU_1189786_0_0_1"/>
<feature type="transmembrane region" description="Helical" evidence="2">
    <location>
        <begin position="94"/>
        <end position="116"/>
    </location>
</feature>
<sequence>MTLVVLLLSAMPIGTNVYATYVSTRFQVDMLPTNDPVCASESTATASVNLGLVNATLVSIIVANLLVSLATWYQTYTMKREASRSGLEIPLATLLNKDGSVFFLIGVGVNTVGLIVRDTNAFAFASTTFLPALSSLMISHFLLSLREVTQQHNQDDQLPDFVIKRDSKIPGKFSYFLDNLGERLRDEPLPDPDMLWEDVMASELSASDIESGRGNGGNDAEKATQDDITELAP</sequence>
<dbReference type="Proteomes" id="UP000016930">
    <property type="component" value="Unassembled WGS sequence"/>
</dbReference>
<keyword evidence="2" id="KW-0472">Membrane</keyword>
<feature type="transmembrane region" description="Helical" evidence="2">
    <location>
        <begin position="52"/>
        <end position="73"/>
    </location>
</feature>
<keyword evidence="2" id="KW-0812">Transmembrane</keyword>
<gene>
    <name evidence="3" type="ORF">CERSUDRAFT_114943</name>
</gene>
<evidence type="ECO:0000313" key="3">
    <source>
        <dbReference type="EMBL" id="EMD37042.1"/>
    </source>
</evidence>
<feature type="transmembrane region" description="Helical" evidence="2">
    <location>
        <begin position="122"/>
        <end position="143"/>
    </location>
</feature>
<dbReference type="EMBL" id="KB445797">
    <property type="protein sequence ID" value="EMD37042.1"/>
    <property type="molecule type" value="Genomic_DNA"/>
</dbReference>